<keyword evidence="3" id="KW-0804">Transcription</keyword>
<dbReference type="InterPro" id="IPR018060">
    <property type="entry name" value="HTH_AraC"/>
</dbReference>
<dbReference type="PANTHER" id="PTHR46796:SF6">
    <property type="entry name" value="ARAC SUBFAMILY"/>
    <property type="match status" value="1"/>
</dbReference>
<accession>A0A1Q4V946</accession>
<feature type="region of interest" description="Disordered" evidence="4">
    <location>
        <begin position="309"/>
        <end position="335"/>
    </location>
</feature>
<evidence type="ECO:0000256" key="2">
    <source>
        <dbReference type="ARBA" id="ARBA00023125"/>
    </source>
</evidence>
<dbReference type="AlphaFoldDB" id="A0A1Q4V946"/>
<evidence type="ECO:0000313" key="7">
    <source>
        <dbReference type="Proteomes" id="UP000186455"/>
    </source>
</evidence>
<dbReference type="PROSITE" id="PS01124">
    <property type="entry name" value="HTH_ARAC_FAMILY_2"/>
    <property type="match status" value="1"/>
</dbReference>
<evidence type="ECO:0000256" key="3">
    <source>
        <dbReference type="ARBA" id="ARBA00023163"/>
    </source>
</evidence>
<comment type="caution">
    <text evidence="6">The sequence shown here is derived from an EMBL/GenBank/DDBJ whole genome shotgun (WGS) entry which is preliminary data.</text>
</comment>
<reference evidence="6 7" key="1">
    <citation type="submission" date="2015-06" db="EMBL/GenBank/DDBJ databases">
        <title>Cloning and characterization of the uncialamcin biosynthetic gene cluster.</title>
        <authorList>
            <person name="Yan X."/>
            <person name="Huang T."/>
            <person name="Ge H."/>
            <person name="Shen B."/>
        </authorList>
    </citation>
    <scope>NUCLEOTIDE SEQUENCE [LARGE SCALE GENOMIC DNA]</scope>
    <source>
        <strain evidence="6 7">DCA2648</strain>
    </source>
</reference>
<dbReference type="PRINTS" id="PR00032">
    <property type="entry name" value="HTHARAC"/>
</dbReference>
<gene>
    <name evidence="6" type="ORF">AB852_14030</name>
</gene>
<feature type="compositionally biased region" description="Basic and acidic residues" evidence="4">
    <location>
        <begin position="313"/>
        <end position="335"/>
    </location>
</feature>
<dbReference type="GO" id="GO:0003700">
    <property type="term" value="F:DNA-binding transcription factor activity"/>
    <property type="evidence" value="ECO:0007669"/>
    <property type="project" value="InterPro"/>
</dbReference>
<feature type="domain" description="HTH araC/xylS-type" evidence="5">
    <location>
        <begin position="211"/>
        <end position="316"/>
    </location>
</feature>
<evidence type="ECO:0000313" key="6">
    <source>
        <dbReference type="EMBL" id="OKH94260.1"/>
    </source>
</evidence>
<dbReference type="SMART" id="SM00342">
    <property type="entry name" value="HTH_ARAC"/>
    <property type="match status" value="1"/>
</dbReference>
<dbReference type="Pfam" id="PF14525">
    <property type="entry name" value="AraC_binding_2"/>
    <property type="match status" value="1"/>
</dbReference>
<dbReference type="InterPro" id="IPR035418">
    <property type="entry name" value="AraC-bd_2"/>
</dbReference>
<evidence type="ECO:0000259" key="5">
    <source>
        <dbReference type="PROSITE" id="PS01124"/>
    </source>
</evidence>
<dbReference type="PANTHER" id="PTHR46796">
    <property type="entry name" value="HTH-TYPE TRANSCRIPTIONAL ACTIVATOR RHAS-RELATED"/>
    <property type="match status" value="1"/>
</dbReference>
<keyword evidence="2" id="KW-0238">DNA-binding</keyword>
<evidence type="ECO:0000256" key="4">
    <source>
        <dbReference type="SAM" id="MobiDB-lite"/>
    </source>
</evidence>
<dbReference type="Pfam" id="PF12833">
    <property type="entry name" value="HTH_18"/>
    <property type="match status" value="1"/>
</dbReference>
<sequence length="335" mass="37022">MSTDALALRDRSEWYIDLISREVAPTRLVMAKETGFHARAGSLDLGAVRAVRFSYGAHRAWRTPALIRRSDPGEYALALISRGVKRLSQNRGDVELRAGDAVLFDTSRPFEAETASRRVQAHILRLPRAVIPLPPDKVDRLLARRLDVHRGVGAFLARFITTLDSQADHCGPAELGRLGAVAVDLASGLIAHHLDAHDELPGRTRKHLLLRRIDTFIDGNLGDPGLTPGAIAAHHHLSVRHLYALFQERGESVSASVRRRRLEQCRAELARTAGARPGEARPVHVIAARWGFTSAVTFSRAFRNAYGTSPTEYRQEAGDQVRHRTPDRGPDRTPG</sequence>
<dbReference type="Proteomes" id="UP000186455">
    <property type="component" value="Unassembled WGS sequence"/>
</dbReference>
<dbReference type="SUPFAM" id="SSF46689">
    <property type="entry name" value="Homeodomain-like"/>
    <property type="match status" value="1"/>
</dbReference>
<keyword evidence="7" id="KW-1185">Reference proteome</keyword>
<dbReference type="Gene3D" id="1.10.10.60">
    <property type="entry name" value="Homeodomain-like"/>
    <property type="match status" value="1"/>
</dbReference>
<keyword evidence="1" id="KW-0805">Transcription regulation</keyword>
<dbReference type="GO" id="GO:0043565">
    <property type="term" value="F:sequence-specific DNA binding"/>
    <property type="evidence" value="ECO:0007669"/>
    <property type="project" value="InterPro"/>
</dbReference>
<name>A0A1Q4V946_9ACTN</name>
<evidence type="ECO:0000256" key="1">
    <source>
        <dbReference type="ARBA" id="ARBA00023015"/>
    </source>
</evidence>
<dbReference type="InterPro" id="IPR009057">
    <property type="entry name" value="Homeodomain-like_sf"/>
</dbReference>
<dbReference type="STRING" id="1048205.AB852_14030"/>
<protein>
    <recommendedName>
        <fullName evidence="5">HTH araC/xylS-type domain-containing protein</fullName>
    </recommendedName>
</protein>
<proteinExistence type="predicted"/>
<dbReference type="InterPro" id="IPR020449">
    <property type="entry name" value="Tscrpt_reg_AraC-type_HTH"/>
</dbReference>
<dbReference type="InterPro" id="IPR050204">
    <property type="entry name" value="AraC_XylS_family_regulators"/>
</dbReference>
<dbReference type="EMBL" id="LFBV01000003">
    <property type="protein sequence ID" value="OKH94260.1"/>
    <property type="molecule type" value="Genomic_DNA"/>
</dbReference>
<organism evidence="6 7">
    <name type="scientific">Streptomyces uncialis</name>
    <dbReference type="NCBI Taxonomy" id="1048205"/>
    <lineage>
        <taxon>Bacteria</taxon>
        <taxon>Bacillati</taxon>
        <taxon>Actinomycetota</taxon>
        <taxon>Actinomycetes</taxon>
        <taxon>Kitasatosporales</taxon>
        <taxon>Streptomycetaceae</taxon>
        <taxon>Streptomyces</taxon>
    </lineage>
</organism>